<dbReference type="AlphaFoldDB" id="A0A363UKY1"/>
<feature type="coiled-coil region" evidence="1">
    <location>
        <begin position="82"/>
        <end position="143"/>
    </location>
</feature>
<gene>
    <name evidence="2" type="ORF">DEH80_09605</name>
</gene>
<evidence type="ECO:0000256" key="1">
    <source>
        <dbReference type="SAM" id="Coils"/>
    </source>
</evidence>
<keyword evidence="1" id="KW-0175">Coiled coil</keyword>
<proteinExistence type="predicted"/>
<dbReference type="Pfam" id="PF19795">
    <property type="entry name" value="DUF6279"/>
    <property type="match status" value="1"/>
</dbReference>
<dbReference type="PIRSF" id="PIRSF028200">
    <property type="entry name" value="UCP028200"/>
    <property type="match status" value="1"/>
</dbReference>
<sequence>MALLLGLSLATGCSTATRFGYNHLDWFAKREIGKYFDMTAEQEDWFEQRFDTLWQWHRREQLPLYARDLRQLAEQARAPLSRDAIEQALAMVEAHINEALRRATDDTVTMLSMLNDDQVAAVLERIDKNIEDAAEELAEQDDIERREAAAKRVRKWMEERYGRLSREQRNLIDAWAGEREYSPEAWLARSRQWRDALAEALDQRQSSGFADRVTYLLFDDTALVPEPLEAERRRNRHRWLDLAAEISAMTSERQRDHLVEYISDFAEDFEALAQR</sequence>
<protein>
    <recommendedName>
        <fullName evidence="4">DUF3549 domain-containing protein</fullName>
    </recommendedName>
</protein>
<organism evidence="2 3">
    <name type="scientific">Abyssibacter profundi</name>
    <dbReference type="NCBI Taxonomy" id="2182787"/>
    <lineage>
        <taxon>Bacteria</taxon>
        <taxon>Pseudomonadati</taxon>
        <taxon>Pseudomonadota</taxon>
        <taxon>Gammaproteobacteria</taxon>
        <taxon>Chromatiales</taxon>
        <taxon>Oceanococcaceae</taxon>
        <taxon>Abyssibacter</taxon>
    </lineage>
</organism>
<dbReference type="EMBL" id="QEQK01000007">
    <property type="protein sequence ID" value="PWN56057.1"/>
    <property type="molecule type" value="Genomic_DNA"/>
</dbReference>
<name>A0A363UKY1_9GAMM</name>
<accession>A0A363UKY1</accession>
<reference evidence="2 3" key="1">
    <citation type="submission" date="2018-05" db="EMBL/GenBank/DDBJ databases">
        <title>Abyssibacter profundi OUC007T gen. nov., sp. nov, a marine bacterium isolated from seawater of the Mariana Trench.</title>
        <authorList>
            <person name="Zhou S."/>
        </authorList>
    </citation>
    <scope>NUCLEOTIDE SEQUENCE [LARGE SCALE GENOMIC DNA]</scope>
    <source>
        <strain evidence="2 3">OUC007</strain>
    </source>
</reference>
<keyword evidence="3" id="KW-1185">Reference proteome</keyword>
<evidence type="ECO:0000313" key="3">
    <source>
        <dbReference type="Proteomes" id="UP000251800"/>
    </source>
</evidence>
<dbReference type="Proteomes" id="UP000251800">
    <property type="component" value="Unassembled WGS sequence"/>
</dbReference>
<evidence type="ECO:0008006" key="4">
    <source>
        <dbReference type="Google" id="ProtNLM"/>
    </source>
</evidence>
<evidence type="ECO:0000313" key="2">
    <source>
        <dbReference type="EMBL" id="PWN56057.1"/>
    </source>
</evidence>
<dbReference type="InterPro" id="IPR016875">
    <property type="entry name" value="UCP028200"/>
</dbReference>
<comment type="caution">
    <text evidence="2">The sequence shown here is derived from an EMBL/GenBank/DDBJ whole genome shotgun (WGS) entry which is preliminary data.</text>
</comment>